<name>X1P4V8_9ZZZZ</name>
<dbReference type="PANTHER" id="PTHR11941:SF54">
    <property type="entry name" value="ENOYL-COA HYDRATASE, MITOCHONDRIAL"/>
    <property type="match status" value="1"/>
</dbReference>
<dbReference type="CDD" id="cd06558">
    <property type="entry name" value="crotonase-like"/>
    <property type="match status" value="1"/>
</dbReference>
<sequence length="254" mass="27466">SEAMADFRDDPELWVGIITGAGERAFCGGADIKDTLPFMKEHRSDPWSFPPLPMRGLELWKPLIAAINGMALGGGLEIALACDIRIASEKARLGTPEVTLGLIPGWGGTQRLPRVIPLCKAAEILLMGRPIDAQEAYRIGLVNKVVPQDELMPTAKEWAEVICQAGPLAVRAAKQAMIRGCSMTLEEGLRLENSLVAYLMGTEDFAEGTTAFVERDDGSIVFGTEDTELVVVTDLRGKSHASVRPEDILISPEP</sequence>
<dbReference type="InterPro" id="IPR001753">
    <property type="entry name" value="Enoyl-CoA_hydra/iso"/>
</dbReference>
<dbReference type="InterPro" id="IPR029045">
    <property type="entry name" value="ClpP/crotonase-like_dom_sf"/>
</dbReference>
<dbReference type="GO" id="GO:0006635">
    <property type="term" value="P:fatty acid beta-oxidation"/>
    <property type="evidence" value="ECO:0007669"/>
    <property type="project" value="TreeGrafter"/>
</dbReference>
<evidence type="ECO:0008006" key="4">
    <source>
        <dbReference type="Google" id="ProtNLM"/>
    </source>
</evidence>
<comment type="caution">
    <text evidence="3">The sequence shown here is derived from an EMBL/GenBank/DDBJ whole genome shotgun (WGS) entry which is preliminary data.</text>
</comment>
<dbReference type="SUPFAM" id="SSF52096">
    <property type="entry name" value="ClpP/crotonase"/>
    <property type="match status" value="1"/>
</dbReference>
<organism evidence="3">
    <name type="scientific">marine sediment metagenome</name>
    <dbReference type="NCBI Taxonomy" id="412755"/>
    <lineage>
        <taxon>unclassified sequences</taxon>
        <taxon>metagenomes</taxon>
        <taxon>ecological metagenomes</taxon>
    </lineage>
</organism>
<dbReference type="Pfam" id="PF00378">
    <property type="entry name" value="ECH_1"/>
    <property type="match status" value="1"/>
</dbReference>
<feature type="non-terminal residue" evidence="3">
    <location>
        <position position="1"/>
    </location>
</feature>
<dbReference type="InterPro" id="IPR018376">
    <property type="entry name" value="Enoyl-CoA_hyd/isom_CS"/>
</dbReference>
<proteinExistence type="inferred from homology"/>
<evidence type="ECO:0000313" key="3">
    <source>
        <dbReference type="EMBL" id="GAI37456.1"/>
    </source>
</evidence>
<gene>
    <name evidence="3" type="ORF">S06H3_49725</name>
</gene>
<dbReference type="InterPro" id="IPR014748">
    <property type="entry name" value="Enoyl-CoA_hydra_C"/>
</dbReference>
<dbReference type="PANTHER" id="PTHR11941">
    <property type="entry name" value="ENOYL-COA HYDRATASE-RELATED"/>
    <property type="match status" value="1"/>
</dbReference>
<accession>X1P4V8</accession>
<comment type="similarity">
    <text evidence="1">Belongs to the enoyl-CoA hydratase/isomerase family.</text>
</comment>
<dbReference type="Gene3D" id="3.90.226.10">
    <property type="entry name" value="2-enoyl-CoA Hydratase, Chain A, domain 1"/>
    <property type="match status" value="1"/>
</dbReference>
<evidence type="ECO:0000256" key="2">
    <source>
        <dbReference type="ARBA" id="ARBA00023239"/>
    </source>
</evidence>
<dbReference type="EMBL" id="BARV01031420">
    <property type="protein sequence ID" value="GAI37456.1"/>
    <property type="molecule type" value="Genomic_DNA"/>
</dbReference>
<dbReference type="GO" id="GO:0016829">
    <property type="term" value="F:lyase activity"/>
    <property type="evidence" value="ECO:0007669"/>
    <property type="project" value="UniProtKB-KW"/>
</dbReference>
<keyword evidence="2" id="KW-0456">Lyase</keyword>
<dbReference type="Gene3D" id="1.10.12.10">
    <property type="entry name" value="Lyase 2-enoyl-coa Hydratase, Chain A, domain 2"/>
    <property type="match status" value="1"/>
</dbReference>
<dbReference type="AlphaFoldDB" id="X1P4V8"/>
<reference evidence="3" key="1">
    <citation type="journal article" date="2014" name="Front. Microbiol.">
        <title>High frequency of phylogenetically diverse reductive dehalogenase-homologous genes in deep subseafloor sedimentary metagenomes.</title>
        <authorList>
            <person name="Kawai M."/>
            <person name="Futagami T."/>
            <person name="Toyoda A."/>
            <person name="Takaki Y."/>
            <person name="Nishi S."/>
            <person name="Hori S."/>
            <person name="Arai W."/>
            <person name="Tsubouchi T."/>
            <person name="Morono Y."/>
            <person name="Uchiyama I."/>
            <person name="Ito T."/>
            <person name="Fujiyama A."/>
            <person name="Inagaki F."/>
            <person name="Takami H."/>
        </authorList>
    </citation>
    <scope>NUCLEOTIDE SEQUENCE</scope>
    <source>
        <strain evidence="3">Expedition CK06-06</strain>
    </source>
</reference>
<protein>
    <recommendedName>
        <fullName evidence="4">Enoyl-CoA hydratase</fullName>
    </recommendedName>
</protein>
<evidence type="ECO:0000256" key="1">
    <source>
        <dbReference type="ARBA" id="ARBA00005254"/>
    </source>
</evidence>
<feature type="non-terminal residue" evidence="3">
    <location>
        <position position="254"/>
    </location>
</feature>
<dbReference type="PROSITE" id="PS00166">
    <property type="entry name" value="ENOYL_COA_HYDRATASE"/>
    <property type="match status" value="1"/>
</dbReference>